<dbReference type="EMBL" id="CM017647">
    <property type="protein sequence ID" value="TYJ03042.1"/>
    <property type="molecule type" value="Genomic_DNA"/>
</dbReference>
<protein>
    <submittedName>
        <fullName evidence="2">Uncharacterized protein</fullName>
    </submittedName>
</protein>
<evidence type="ECO:0000256" key="1">
    <source>
        <dbReference type="SAM" id="MobiDB-lite"/>
    </source>
</evidence>
<dbReference type="AlphaFoldDB" id="A0A5D2WNQ6"/>
<accession>A0A5D2WNQ6</accession>
<organism evidence="2 3">
    <name type="scientific">Gossypium mustelinum</name>
    <name type="common">Cotton</name>
    <name type="synonym">Gossypium caicoense</name>
    <dbReference type="NCBI Taxonomy" id="34275"/>
    <lineage>
        <taxon>Eukaryota</taxon>
        <taxon>Viridiplantae</taxon>
        <taxon>Streptophyta</taxon>
        <taxon>Embryophyta</taxon>
        <taxon>Tracheophyta</taxon>
        <taxon>Spermatophyta</taxon>
        <taxon>Magnoliopsida</taxon>
        <taxon>eudicotyledons</taxon>
        <taxon>Gunneridae</taxon>
        <taxon>Pentapetalae</taxon>
        <taxon>rosids</taxon>
        <taxon>malvids</taxon>
        <taxon>Malvales</taxon>
        <taxon>Malvaceae</taxon>
        <taxon>Malvoideae</taxon>
        <taxon>Gossypium</taxon>
    </lineage>
</organism>
<name>A0A5D2WNQ6_GOSMU</name>
<sequence length="58" mass="6988">MDPHPFLVPTTEGRPPATQQRTIQVVSDAREACDWWCTRWPFGEEWRQTRLRKTRFKS</sequence>
<evidence type="ECO:0000313" key="2">
    <source>
        <dbReference type="EMBL" id="TYJ03042.1"/>
    </source>
</evidence>
<keyword evidence="3" id="KW-1185">Reference proteome</keyword>
<feature type="region of interest" description="Disordered" evidence="1">
    <location>
        <begin position="1"/>
        <end position="20"/>
    </location>
</feature>
<proteinExistence type="predicted"/>
<reference evidence="2 3" key="1">
    <citation type="submission" date="2019-07" db="EMBL/GenBank/DDBJ databases">
        <title>WGS assembly of Gossypium mustelinum.</title>
        <authorList>
            <person name="Chen Z.J."/>
            <person name="Sreedasyam A."/>
            <person name="Ando A."/>
            <person name="Song Q."/>
            <person name="De L."/>
            <person name="Hulse-Kemp A."/>
            <person name="Ding M."/>
            <person name="Ye W."/>
            <person name="Kirkbride R."/>
            <person name="Jenkins J."/>
            <person name="Plott C."/>
            <person name="Lovell J."/>
            <person name="Lin Y.-M."/>
            <person name="Vaughn R."/>
            <person name="Liu B."/>
            <person name="Li W."/>
            <person name="Simpson S."/>
            <person name="Scheffler B."/>
            <person name="Saski C."/>
            <person name="Grover C."/>
            <person name="Hu G."/>
            <person name="Conover J."/>
            <person name="Carlson J."/>
            <person name="Shu S."/>
            <person name="Boston L."/>
            <person name="Williams M."/>
            <person name="Peterson D."/>
            <person name="Mcgee K."/>
            <person name="Jones D."/>
            <person name="Wendel J."/>
            <person name="Stelly D."/>
            <person name="Grimwood J."/>
            <person name="Schmutz J."/>
        </authorList>
    </citation>
    <scope>NUCLEOTIDE SEQUENCE [LARGE SCALE GENOMIC DNA]</scope>
    <source>
        <strain evidence="2">1408120.09</strain>
    </source>
</reference>
<dbReference type="Proteomes" id="UP000323597">
    <property type="component" value="Chromosome A12"/>
</dbReference>
<evidence type="ECO:0000313" key="3">
    <source>
        <dbReference type="Proteomes" id="UP000323597"/>
    </source>
</evidence>
<gene>
    <name evidence="2" type="ORF">E1A91_A12G000500v1</name>
</gene>